<dbReference type="GO" id="GO:0003849">
    <property type="term" value="F:3-deoxy-7-phosphoheptulonate synthase activity"/>
    <property type="evidence" value="ECO:0007669"/>
    <property type="project" value="UniProtKB-EC"/>
</dbReference>
<evidence type="ECO:0000256" key="6">
    <source>
        <dbReference type="ARBA" id="ARBA00047508"/>
    </source>
</evidence>
<dbReference type="GO" id="GO:0008652">
    <property type="term" value="P:amino acid biosynthetic process"/>
    <property type="evidence" value="ECO:0007669"/>
    <property type="project" value="UniProtKB-KW"/>
</dbReference>
<dbReference type="PANTHER" id="PTHR21225:SF10">
    <property type="entry name" value="PHOSPHO-2-DEHYDRO-3-DEOXYHEPTONATE ALDOLASE, TYR-SENSITIVE"/>
    <property type="match status" value="1"/>
</dbReference>
<dbReference type="GO" id="GO:0005737">
    <property type="term" value="C:cytoplasm"/>
    <property type="evidence" value="ECO:0007669"/>
    <property type="project" value="TreeGrafter"/>
</dbReference>
<dbReference type="SUPFAM" id="SSF51569">
    <property type="entry name" value="Aldolase"/>
    <property type="match status" value="1"/>
</dbReference>
<dbReference type="InterPro" id="IPR006218">
    <property type="entry name" value="DAHP1/KDSA"/>
</dbReference>
<evidence type="ECO:0000313" key="8">
    <source>
        <dbReference type="EMBL" id="SUZ50785.1"/>
    </source>
</evidence>
<evidence type="ECO:0000256" key="5">
    <source>
        <dbReference type="ARBA" id="ARBA00023141"/>
    </source>
</evidence>
<organism evidence="8">
    <name type="scientific">marine metagenome</name>
    <dbReference type="NCBI Taxonomy" id="408172"/>
    <lineage>
        <taxon>unclassified sequences</taxon>
        <taxon>metagenomes</taxon>
        <taxon>ecological metagenomes</taxon>
    </lineage>
</organism>
<protein>
    <recommendedName>
        <fullName evidence="2">3-deoxy-7-phosphoheptulonate synthase</fullName>
        <ecNumber evidence="2">2.5.1.54</ecNumber>
    </recommendedName>
</protein>
<evidence type="ECO:0000256" key="4">
    <source>
        <dbReference type="ARBA" id="ARBA00022679"/>
    </source>
</evidence>
<dbReference type="FunFam" id="3.20.20.70:FF:000005">
    <property type="entry name" value="Phospho-2-dehydro-3-deoxyheptonate aldolase"/>
    <property type="match status" value="1"/>
</dbReference>
<dbReference type="NCBIfam" id="NF009395">
    <property type="entry name" value="PRK12755.1"/>
    <property type="match status" value="1"/>
</dbReference>
<dbReference type="GO" id="GO:0009073">
    <property type="term" value="P:aromatic amino acid family biosynthetic process"/>
    <property type="evidence" value="ECO:0007669"/>
    <property type="project" value="UniProtKB-KW"/>
</dbReference>
<keyword evidence="5" id="KW-0057">Aromatic amino acid biosynthesis</keyword>
<dbReference type="EMBL" id="UINC01000188">
    <property type="protein sequence ID" value="SUZ50785.1"/>
    <property type="molecule type" value="Genomic_DNA"/>
</dbReference>
<dbReference type="PANTHER" id="PTHR21225">
    <property type="entry name" value="PHOSPHO-2-DEHYDRO-3-DEOXYHEPTONATE ALDOLASE DAHP SYNTHETASE"/>
    <property type="match status" value="1"/>
</dbReference>
<evidence type="ECO:0000256" key="2">
    <source>
        <dbReference type="ARBA" id="ARBA00012694"/>
    </source>
</evidence>
<name>A0A381N8E4_9ZZZZ</name>
<evidence type="ECO:0000256" key="1">
    <source>
        <dbReference type="ARBA" id="ARBA00007985"/>
    </source>
</evidence>
<dbReference type="NCBIfam" id="TIGR00034">
    <property type="entry name" value="aroFGH"/>
    <property type="match status" value="1"/>
</dbReference>
<sequence>MSVGTENLNIASNDALITPEQLKAELPLDAAVLESVKCARETVFSILDRQDPRLFVVVGPCSIHDIDAAIDYAMRLKTLTEKVKDVLFIVMRVYFEKPRTSIGWKGLINDPHLDDSFKIEEGLREGRKLLMKIVEMGLPTSSEALDPISPQYLQDLIAWSAIGARTTESQTHREMSSGLSSAVGFKNGTDGGLMVAINAMQSVSSPHRFLGINNEGQVSVVTTKGNAYAHVVLRGGNNGPNFDTVHVAQCEKALKEGGVGNNIMIDCSHANSNKDPEVQPLVMKDITHQILEGNKSIIGVMLESNINAGNQVIPNDLSELKYGVSVTDACMDWDTTEHALLEMADKLRNPLSMR</sequence>
<keyword evidence="3" id="KW-0028">Amino-acid biosynthesis</keyword>
<comment type="similarity">
    <text evidence="1">Belongs to the class-I DAHP synthase family.</text>
</comment>
<dbReference type="EC" id="2.5.1.54" evidence="2"/>
<dbReference type="Pfam" id="PF00793">
    <property type="entry name" value="DAHP_synth_1"/>
    <property type="match status" value="1"/>
</dbReference>
<keyword evidence="4" id="KW-0808">Transferase</keyword>
<gene>
    <name evidence="8" type="ORF">METZ01_LOCUS3639</name>
</gene>
<dbReference type="AlphaFoldDB" id="A0A381N8E4"/>
<dbReference type="Gene3D" id="3.20.20.70">
    <property type="entry name" value="Aldolase class I"/>
    <property type="match status" value="1"/>
</dbReference>
<accession>A0A381N8E4</accession>
<dbReference type="InterPro" id="IPR013785">
    <property type="entry name" value="Aldolase_TIM"/>
</dbReference>
<comment type="catalytic activity">
    <reaction evidence="6">
        <text>D-erythrose 4-phosphate + phosphoenolpyruvate + H2O = 7-phospho-2-dehydro-3-deoxy-D-arabino-heptonate + phosphate</text>
        <dbReference type="Rhea" id="RHEA:14717"/>
        <dbReference type="ChEBI" id="CHEBI:15377"/>
        <dbReference type="ChEBI" id="CHEBI:16897"/>
        <dbReference type="ChEBI" id="CHEBI:43474"/>
        <dbReference type="ChEBI" id="CHEBI:58394"/>
        <dbReference type="ChEBI" id="CHEBI:58702"/>
        <dbReference type="EC" id="2.5.1.54"/>
    </reaction>
</comment>
<evidence type="ECO:0000259" key="7">
    <source>
        <dbReference type="Pfam" id="PF00793"/>
    </source>
</evidence>
<proteinExistence type="inferred from homology"/>
<dbReference type="PIRSF" id="PIRSF001361">
    <property type="entry name" value="DAHP_synthase"/>
    <property type="match status" value="1"/>
</dbReference>
<evidence type="ECO:0000256" key="3">
    <source>
        <dbReference type="ARBA" id="ARBA00022605"/>
    </source>
</evidence>
<reference evidence="8" key="1">
    <citation type="submission" date="2018-05" db="EMBL/GenBank/DDBJ databases">
        <authorList>
            <person name="Lanie J.A."/>
            <person name="Ng W.-L."/>
            <person name="Kazmierczak K.M."/>
            <person name="Andrzejewski T.M."/>
            <person name="Davidsen T.M."/>
            <person name="Wayne K.J."/>
            <person name="Tettelin H."/>
            <person name="Glass J.I."/>
            <person name="Rusch D."/>
            <person name="Podicherti R."/>
            <person name="Tsui H.-C.T."/>
            <person name="Winkler M.E."/>
        </authorList>
    </citation>
    <scope>NUCLEOTIDE SEQUENCE</scope>
</reference>
<feature type="domain" description="DAHP synthetase I/KDSA" evidence="7">
    <location>
        <begin position="46"/>
        <end position="339"/>
    </location>
</feature>
<dbReference type="InterPro" id="IPR006219">
    <property type="entry name" value="DAHP_synth_1"/>
</dbReference>